<accession>A0ABV9LU39</accession>
<evidence type="ECO:0000313" key="2">
    <source>
        <dbReference type="Proteomes" id="UP001595897"/>
    </source>
</evidence>
<dbReference type="RefSeq" id="WP_382406109.1">
    <property type="nucleotide sequence ID" value="NZ_JBHSGU010000002.1"/>
</dbReference>
<dbReference type="EMBL" id="JBHSGU010000002">
    <property type="protein sequence ID" value="MFC4699361.1"/>
    <property type="molecule type" value="Genomic_DNA"/>
</dbReference>
<comment type="caution">
    <text evidence="1">The sequence shown here is derived from an EMBL/GenBank/DDBJ whole genome shotgun (WGS) entry which is preliminary data.</text>
</comment>
<organism evidence="1 2">
    <name type="scientific">Glaciecola siphonariae</name>
    <dbReference type="NCBI Taxonomy" id="521012"/>
    <lineage>
        <taxon>Bacteria</taxon>
        <taxon>Pseudomonadati</taxon>
        <taxon>Pseudomonadota</taxon>
        <taxon>Gammaproteobacteria</taxon>
        <taxon>Alteromonadales</taxon>
        <taxon>Alteromonadaceae</taxon>
        <taxon>Glaciecola</taxon>
    </lineage>
</organism>
<protein>
    <submittedName>
        <fullName evidence="1">Phage regulatory CII family protein</fullName>
    </submittedName>
</protein>
<gene>
    <name evidence="1" type="ORF">ACFO4O_04210</name>
</gene>
<dbReference type="InterPro" id="IPR009679">
    <property type="entry name" value="Phage_186_CII-like"/>
</dbReference>
<dbReference type="Proteomes" id="UP001595897">
    <property type="component" value="Unassembled WGS sequence"/>
</dbReference>
<dbReference type="Pfam" id="PF06892">
    <property type="entry name" value="Phage_CP76"/>
    <property type="match status" value="1"/>
</dbReference>
<reference evidence="2" key="1">
    <citation type="journal article" date="2019" name="Int. J. Syst. Evol. Microbiol.">
        <title>The Global Catalogue of Microorganisms (GCM) 10K type strain sequencing project: providing services to taxonomists for standard genome sequencing and annotation.</title>
        <authorList>
            <consortium name="The Broad Institute Genomics Platform"/>
            <consortium name="The Broad Institute Genome Sequencing Center for Infectious Disease"/>
            <person name="Wu L."/>
            <person name="Ma J."/>
        </authorList>
    </citation>
    <scope>NUCLEOTIDE SEQUENCE [LARGE SCALE GENOMIC DNA]</scope>
    <source>
        <strain evidence="2">KACC 12507</strain>
    </source>
</reference>
<sequence length="158" mass="17698">MKTKNTFIEIKDSHCLEDAMRSFSKYQRLDILAPKIGCSPNVLRNKLNPDQEFHKLTALEVILLTHITGDETLLSAMGRMIGFTMYRPATEKSAISDLMHGVLKTQGAAGHICDIYQQAIEDKVITSNERDELLEAINKAQRHLSELASGLNSYKVHG</sequence>
<proteinExistence type="predicted"/>
<evidence type="ECO:0000313" key="1">
    <source>
        <dbReference type="EMBL" id="MFC4699361.1"/>
    </source>
</evidence>
<keyword evidence="2" id="KW-1185">Reference proteome</keyword>
<name>A0ABV9LU39_9ALTE</name>